<organism evidence="2 3">
    <name type="scientific">Halobacterium bonnevillei</name>
    <dbReference type="NCBI Taxonomy" id="2692200"/>
    <lineage>
        <taxon>Archaea</taxon>
        <taxon>Methanobacteriati</taxon>
        <taxon>Methanobacteriota</taxon>
        <taxon>Stenosarchaea group</taxon>
        <taxon>Halobacteria</taxon>
        <taxon>Halobacteriales</taxon>
        <taxon>Halobacteriaceae</taxon>
        <taxon>Halobacterium</taxon>
    </lineage>
</organism>
<keyword evidence="3" id="KW-1185">Reference proteome</keyword>
<gene>
    <name evidence="2" type="ORF">GRX66_09180</name>
</gene>
<name>A0A6B0SGA2_9EURY</name>
<dbReference type="Proteomes" id="UP000471521">
    <property type="component" value="Unassembled WGS sequence"/>
</dbReference>
<dbReference type="Pfam" id="PF25941">
    <property type="entry name" value="PDDEXK_16"/>
    <property type="match status" value="1"/>
</dbReference>
<feature type="region of interest" description="Disordered" evidence="1">
    <location>
        <begin position="1"/>
        <end position="22"/>
    </location>
</feature>
<sequence length="110" mass="12368">MADQHNLSLARASWKDADAPDGTPVEIKAAMHEHADGQPGTFKIYREYHEQLQREGGVYVFAAYRIRGRGVEVLAHDRRRASRLPTVRWHGGGEHRGTQQAKIAIRDVLG</sequence>
<dbReference type="OrthoDB" id="189742at2157"/>
<dbReference type="InterPro" id="IPR058715">
    <property type="entry name" value="PDDEXK_nuclease-rel"/>
</dbReference>
<dbReference type="RefSeq" id="WP_159526304.1">
    <property type="nucleotide sequence ID" value="NZ_WUUU01000062.1"/>
</dbReference>
<dbReference type="AlphaFoldDB" id="A0A6B0SGA2"/>
<dbReference type="EMBL" id="WUUU01000062">
    <property type="protein sequence ID" value="MXR20765.1"/>
    <property type="molecule type" value="Genomic_DNA"/>
</dbReference>
<accession>A0A6B0SGA2</accession>
<protein>
    <submittedName>
        <fullName evidence="2">Uncharacterized protein</fullName>
    </submittedName>
</protein>
<comment type="caution">
    <text evidence="2">The sequence shown here is derived from an EMBL/GenBank/DDBJ whole genome shotgun (WGS) entry which is preliminary data.</text>
</comment>
<evidence type="ECO:0000313" key="2">
    <source>
        <dbReference type="EMBL" id="MXR20765.1"/>
    </source>
</evidence>
<evidence type="ECO:0000313" key="3">
    <source>
        <dbReference type="Proteomes" id="UP000471521"/>
    </source>
</evidence>
<evidence type="ECO:0000256" key="1">
    <source>
        <dbReference type="SAM" id="MobiDB-lite"/>
    </source>
</evidence>
<reference evidence="2 3" key="1">
    <citation type="submission" date="2019-12" db="EMBL/GenBank/DDBJ databases">
        <title>Isolation and characterization of three novel carbon monoxide-oxidizing members of Halobacteria from salione crusts and soils.</title>
        <authorList>
            <person name="Myers M.R."/>
            <person name="King G.M."/>
        </authorList>
    </citation>
    <scope>NUCLEOTIDE SEQUENCE [LARGE SCALE GENOMIC DNA]</scope>
    <source>
        <strain evidence="2 3">PCN9</strain>
    </source>
</reference>
<proteinExistence type="predicted"/>